<sequence length="221" mass="25994">MATAAHNRLVSEVQKRENDIEAKEMAHQKLMGNVLLYVKELAEKTAKIVELQSQLKIEQETQQGRESDLRKQIDDANQNHEKAMRRKDQMIEHIRQDHEAGMKNMEAQYREEIERRIKTEGKLEGELKCLRMAHQESQTNLEAEKRKVEDLQRREVNNRKRHSENLRKLWEDEENRLGIAGDEEIHKDEDSSGGTGEGTSHPVEERVEKQESRRKRRKAAQ</sequence>
<evidence type="ECO:0000313" key="3">
    <source>
        <dbReference type="Proteomes" id="UP000230233"/>
    </source>
</evidence>
<dbReference type="AlphaFoldDB" id="A0A2G5V936"/>
<name>A0A2G5V936_9PELO</name>
<accession>A0A2G5V936</accession>
<feature type="region of interest" description="Disordered" evidence="1">
    <location>
        <begin position="158"/>
        <end position="221"/>
    </location>
</feature>
<feature type="compositionally biased region" description="Basic residues" evidence="1">
    <location>
        <begin position="212"/>
        <end position="221"/>
    </location>
</feature>
<organism evidence="2 3">
    <name type="scientific">Caenorhabditis nigoni</name>
    <dbReference type="NCBI Taxonomy" id="1611254"/>
    <lineage>
        <taxon>Eukaryota</taxon>
        <taxon>Metazoa</taxon>
        <taxon>Ecdysozoa</taxon>
        <taxon>Nematoda</taxon>
        <taxon>Chromadorea</taxon>
        <taxon>Rhabditida</taxon>
        <taxon>Rhabditina</taxon>
        <taxon>Rhabditomorpha</taxon>
        <taxon>Rhabditoidea</taxon>
        <taxon>Rhabditidae</taxon>
        <taxon>Peloderinae</taxon>
        <taxon>Caenorhabditis</taxon>
    </lineage>
</organism>
<evidence type="ECO:0000256" key="1">
    <source>
        <dbReference type="SAM" id="MobiDB-lite"/>
    </source>
</evidence>
<protein>
    <submittedName>
        <fullName evidence="2">Uncharacterized protein</fullName>
    </submittedName>
</protein>
<keyword evidence="3" id="KW-1185">Reference proteome</keyword>
<dbReference type="EMBL" id="PDUG01000002">
    <property type="protein sequence ID" value="PIC48295.1"/>
    <property type="molecule type" value="Genomic_DNA"/>
</dbReference>
<gene>
    <name evidence="2" type="primary">Cnig_chr_II.g7326</name>
    <name evidence="2" type="ORF">B9Z55_007326</name>
</gene>
<reference evidence="3" key="1">
    <citation type="submission" date="2017-10" db="EMBL/GenBank/DDBJ databases">
        <title>Rapid genome shrinkage in a self-fertile nematode reveals novel sperm competition proteins.</title>
        <authorList>
            <person name="Yin D."/>
            <person name="Schwarz E.M."/>
            <person name="Thomas C.G."/>
            <person name="Felde R.L."/>
            <person name="Korf I.F."/>
            <person name="Cutter A.D."/>
            <person name="Schartner C.M."/>
            <person name="Ralston E.J."/>
            <person name="Meyer B.J."/>
            <person name="Haag E.S."/>
        </authorList>
    </citation>
    <scope>NUCLEOTIDE SEQUENCE [LARGE SCALE GENOMIC DNA]</scope>
    <source>
        <strain evidence="3">JU1422</strain>
    </source>
</reference>
<proteinExistence type="predicted"/>
<feature type="compositionally biased region" description="Basic and acidic residues" evidence="1">
    <location>
        <begin position="158"/>
        <end position="170"/>
    </location>
</feature>
<comment type="caution">
    <text evidence="2">The sequence shown here is derived from an EMBL/GenBank/DDBJ whole genome shotgun (WGS) entry which is preliminary data.</text>
</comment>
<evidence type="ECO:0000313" key="2">
    <source>
        <dbReference type="EMBL" id="PIC48295.1"/>
    </source>
</evidence>
<dbReference type="Proteomes" id="UP000230233">
    <property type="component" value="Chromosome II"/>
</dbReference>
<feature type="compositionally biased region" description="Basic and acidic residues" evidence="1">
    <location>
        <begin position="202"/>
        <end position="211"/>
    </location>
</feature>